<evidence type="ECO:0000313" key="3">
    <source>
        <dbReference type="Proteomes" id="UP000183375"/>
    </source>
</evidence>
<reference evidence="2 3" key="1">
    <citation type="submission" date="2016-08" db="EMBL/GenBank/DDBJ databases">
        <title>New Insights into Marine Group III Euryarchaeota, from dark to light.</title>
        <authorList>
            <person name="Haro-Moreno J.M."/>
            <person name="Rodriguez-Valera F."/>
            <person name="Lopez-Garcia P."/>
            <person name="Moreira D."/>
            <person name="Martin-Cuadrado A.B."/>
        </authorList>
    </citation>
    <scope>NUCLEOTIDE SEQUENCE [LARGE SCALE GENOMIC DNA]</scope>
    <source>
        <strain evidence="2">CG-Epi4</strain>
    </source>
</reference>
<organism evidence="2 3">
    <name type="scientific">Marine Group III euryarchaeote CG-Epi4</name>
    <dbReference type="NCBI Taxonomy" id="1888998"/>
    <lineage>
        <taxon>Archaea</taxon>
        <taxon>Methanobacteriati</taxon>
        <taxon>Thermoplasmatota</taxon>
        <taxon>Thermoplasmata</taxon>
        <taxon>Candidatus Thermoprofundales</taxon>
    </lineage>
</organism>
<dbReference type="EMBL" id="MIYX01000023">
    <property type="protein sequence ID" value="OIR20231.1"/>
    <property type="molecule type" value="Genomic_DNA"/>
</dbReference>
<dbReference type="AlphaFoldDB" id="A0A1J5TH08"/>
<dbReference type="InterPro" id="IPR025187">
    <property type="entry name" value="DUF4112"/>
</dbReference>
<dbReference type="Proteomes" id="UP000183375">
    <property type="component" value="Unassembled WGS sequence"/>
</dbReference>
<feature type="transmembrane region" description="Helical" evidence="1">
    <location>
        <begin position="73"/>
        <end position="94"/>
    </location>
</feature>
<dbReference type="PANTHER" id="PTHR35519">
    <property type="entry name" value="MEMBRANE PROTEINS"/>
    <property type="match status" value="1"/>
</dbReference>
<keyword evidence="1" id="KW-0472">Membrane</keyword>
<comment type="caution">
    <text evidence="2">The sequence shown here is derived from an EMBL/GenBank/DDBJ whole genome shotgun (WGS) entry which is preliminary data.</text>
</comment>
<evidence type="ECO:0000256" key="1">
    <source>
        <dbReference type="SAM" id="Phobius"/>
    </source>
</evidence>
<sequence length="121" mass="13715">MNDEEKEILDERLVRLRQLSKNLDESFTIPGTRIKFGMDALLGLVPGGGDIVSGIFSLYMLRAAIKMNLPKRAVFSMFLNIILDTTVGAIPVAGDIFDIFWKSNKRNLKIIEKHLDKESKY</sequence>
<evidence type="ECO:0000313" key="2">
    <source>
        <dbReference type="EMBL" id="OIR20231.1"/>
    </source>
</evidence>
<proteinExistence type="predicted"/>
<evidence type="ECO:0008006" key="4">
    <source>
        <dbReference type="Google" id="ProtNLM"/>
    </source>
</evidence>
<feature type="transmembrane region" description="Helical" evidence="1">
    <location>
        <begin position="40"/>
        <end position="61"/>
    </location>
</feature>
<protein>
    <recommendedName>
        <fullName evidence="4">DUF4112 domain-containing protein</fullName>
    </recommendedName>
</protein>
<dbReference type="PANTHER" id="PTHR35519:SF2">
    <property type="entry name" value="PH DOMAIN PROTEIN"/>
    <property type="match status" value="1"/>
</dbReference>
<name>A0A1J5TH08_9ARCH</name>
<accession>A0A1J5TH08</accession>
<dbReference type="Pfam" id="PF13430">
    <property type="entry name" value="DUF4112"/>
    <property type="match status" value="1"/>
</dbReference>
<gene>
    <name evidence="2" type="ORF">BEU01_01910</name>
</gene>
<keyword evidence="1" id="KW-1133">Transmembrane helix</keyword>
<keyword evidence="1" id="KW-0812">Transmembrane</keyword>